<keyword evidence="2" id="KW-0479">Metal-binding</keyword>
<dbReference type="InterPro" id="IPR027417">
    <property type="entry name" value="P-loop_NTPase"/>
</dbReference>
<protein>
    <recommendedName>
        <fullName evidence="16">SWI/SNF family DNA-dependent ATPase Ris1</fullName>
    </recommendedName>
</protein>
<keyword evidence="6" id="KW-0347">Helicase</keyword>
<dbReference type="Pfam" id="PF00097">
    <property type="entry name" value="zf-C3HC4"/>
    <property type="match status" value="1"/>
</dbReference>
<dbReference type="GO" id="GO:0008270">
    <property type="term" value="F:zinc ion binding"/>
    <property type="evidence" value="ECO:0007669"/>
    <property type="project" value="UniProtKB-KW"/>
</dbReference>
<name>A0A6A6JAP2_WESOR</name>
<evidence type="ECO:0000259" key="12">
    <source>
        <dbReference type="PROSITE" id="PS51192"/>
    </source>
</evidence>
<feature type="domain" description="RING-type" evidence="11">
    <location>
        <begin position="645"/>
        <end position="695"/>
    </location>
</feature>
<dbReference type="InterPro" id="IPR038718">
    <property type="entry name" value="SNF2-like_sf"/>
</dbReference>
<evidence type="ECO:0000256" key="3">
    <source>
        <dbReference type="ARBA" id="ARBA00022741"/>
    </source>
</evidence>
<evidence type="ECO:0000256" key="7">
    <source>
        <dbReference type="ARBA" id="ARBA00022833"/>
    </source>
</evidence>
<dbReference type="CDD" id="cd18793">
    <property type="entry name" value="SF2_C_SNF"/>
    <property type="match status" value="1"/>
</dbReference>
<dbReference type="InterPro" id="IPR018957">
    <property type="entry name" value="Znf_C3HC4_RING-type"/>
</dbReference>
<dbReference type="OrthoDB" id="423559at2759"/>
<evidence type="ECO:0000313" key="15">
    <source>
        <dbReference type="Proteomes" id="UP000800097"/>
    </source>
</evidence>
<dbReference type="InterPro" id="IPR014001">
    <property type="entry name" value="Helicase_ATP-bd"/>
</dbReference>
<dbReference type="PROSITE" id="PS51194">
    <property type="entry name" value="HELICASE_CTER"/>
    <property type="match status" value="1"/>
</dbReference>
<dbReference type="InterPro" id="IPR049730">
    <property type="entry name" value="SNF2/RAD54-like_C"/>
</dbReference>
<dbReference type="PANTHER" id="PTHR45626">
    <property type="entry name" value="TRANSCRIPTION TERMINATION FACTOR 2-RELATED"/>
    <property type="match status" value="1"/>
</dbReference>
<evidence type="ECO:0000259" key="13">
    <source>
        <dbReference type="PROSITE" id="PS51194"/>
    </source>
</evidence>
<dbReference type="SMART" id="SM00490">
    <property type="entry name" value="HELICc"/>
    <property type="match status" value="1"/>
</dbReference>
<evidence type="ECO:0000256" key="10">
    <source>
        <dbReference type="SAM" id="MobiDB-lite"/>
    </source>
</evidence>
<evidence type="ECO:0000256" key="1">
    <source>
        <dbReference type="ARBA" id="ARBA00007025"/>
    </source>
</evidence>
<sequence length="1001" mass="112644">MDGIFGSLPPPEPTTQDLEDHIAMVEFEMATLDPRDPRYPGYQRYLHELREWLRLTQSWATPPLFPAYPTSSSRMPSAGGPAQGNGWPDTTPSSGANMYGQHQVSQARWSAASSSNPTTQAGNAGAFPAQPSPIPIIDLTQDDAPLFSPMVDSFRDPFPELTQAFSANGPSSNPGWRFPGDEDGLLPPLSQATGTPANAFNPNASYMGLDELSQFLGQPNVPLFPPGNQAMVPPTSFVDLTGPDYDAHSPVEENPEQIQDIINNIQPDVNVPRELRDRTPPQMSCSLMEHQKLALMWLKKAEESPHKGGILADEMGLGKTIEAISLIVARPSRDHIRKTTLVVAPVALMRQWEKEIERHVRPEHRLEVHVYHDRGKNADFARLRRFDVVLTTYGALASELTQLESERENSNNHRRPGRKLALLGPESHWYRVILDEAQWIKNKQTKMSRAADKLKADYRLCMTGTPMMNSLDELYPLIRFLGIKPYNVWTKFNMEISKPVKDRNKETQAKALRRAQALLKSMMLRRQKTTIIDGKEICSIPPKEIHHHAVPFSKDELELYRAIETQSQVDFNRYLQSGATGITVYAQILLRLLRLRQACCHPHLIKDLGAQVATARMSEEELLNRARQLSADATHRLMNEDSFQCPICLDSVLNPTILIPCGHTCCGECFQKLTDPAYGPSNSDGEGGVRCPSCRGPSSANMITDYKHFCRVFCPEKLLTYPELYDSDVDDSDDDDDADDVVEEDDEGSDLGGFIVPDDECNEDNDDEIQMHAEPSTGRRKTGKGKKRAKPKLTLAQLKHASQKNAAAKRAYLQRLRKQYQSSSKIDKTLELVSQIHNHDPTEKILIFSQFSSLLDLVEVPLEAAGYRYQRYDGSMTMDNRAQAVNEFMDDPNQNIMLISLKAGNAGLNLNKASQVIILDPFWNPYIEDQAVDRAHRMPQKRVVHVHRLLVPDTVEDRIIELQEKKREMIDAALDESEGRKITGLGRRELMYLFGMGNRPF</sequence>
<dbReference type="InterPro" id="IPR013083">
    <property type="entry name" value="Znf_RING/FYVE/PHD"/>
</dbReference>
<feature type="compositionally biased region" description="Acidic residues" evidence="10">
    <location>
        <begin position="725"/>
        <end position="749"/>
    </location>
</feature>
<feature type="compositionally biased region" description="Acidic residues" evidence="10">
    <location>
        <begin position="757"/>
        <end position="768"/>
    </location>
</feature>
<dbReference type="Pfam" id="PF00176">
    <property type="entry name" value="SNF2-rel_dom"/>
    <property type="match status" value="1"/>
</dbReference>
<dbReference type="InterPro" id="IPR001841">
    <property type="entry name" value="Znf_RING"/>
</dbReference>
<evidence type="ECO:0000256" key="8">
    <source>
        <dbReference type="ARBA" id="ARBA00022840"/>
    </source>
</evidence>
<evidence type="ECO:0000256" key="2">
    <source>
        <dbReference type="ARBA" id="ARBA00022723"/>
    </source>
</evidence>
<dbReference type="RefSeq" id="XP_033650924.1">
    <property type="nucleotide sequence ID" value="XM_033799009.1"/>
</dbReference>
<gene>
    <name evidence="14" type="ORF">EI97DRAFT_436036</name>
</gene>
<dbReference type="Proteomes" id="UP000800097">
    <property type="component" value="Unassembled WGS sequence"/>
</dbReference>
<evidence type="ECO:0008006" key="16">
    <source>
        <dbReference type="Google" id="ProtNLM"/>
    </source>
</evidence>
<dbReference type="GO" id="GO:0008094">
    <property type="term" value="F:ATP-dependent activity, acting on DNA"/>
    <property type="evidence" value="ECO:0007669"/>
    <property type="project" value="TreeGrafter"/>
</dbReference>
<dbReference type="PROSITE" id="PS51192">
    <property type="entry name" value="HELICASE_ATP_BIND_1"/>
    <property type="match status" value="1"/>
</dbReference>
<feature type="domain" description="Helicase ATP-binding" evidence="12">
    <location>
        <begin position="300"/>
        <end position="484"/>
    </location>
</feature>
<feature type="compositionally biased region" description="Basic residues" evidence="10">
    <location>
        <begin position="778"/>
        <end position="790"/>
    </location>
</feature>
<evidence type="ECO:0000256" key="5">
    <source>
        <dbReference type="ARBA" id="ARBA00022801"/>
    </source>
</evidence>
<dbReference type="InterPro" id="IPR001650">
    <property type="entry name" value="Helicase_C-like"/>
</dbReference>
<dbReference type="Pfam" id="PF00271">
    <property type="entry name" value="Helicase_C"/>
    <property type="match status" value="1"/>
</dbReference>
<evidence type="ECO:0000256" key="6">
    <source>
        <dbReference type="ARBA" id="ARBA00022806"/>
    </source>
</evidence>
<feature type="region of interest" description="Disordered" evidence="10">
    <location>
        <begin position="70"/>
        <end position="94"/>
    </location>
</feature>
<proteinExistence type="inferred from homology"/>
<dbReference type="Gene3D" id="3.30.40.10">
    <property type="entry name" value="Zinc/RING finger domain, C3HC4 (zinc finger)"/>
    <property type="match status" value="1"/>
</dbReference>
<dbReference type="GO" id="GO:0005524">
    <property type="term" value="F:ATP binding"/>
    <property type="evidence" value="ECO:0007669"/>
    <property type="project" value="UniProtKB-KW"/>
</dbReference>
<dbReference type="AlphaFoldDB" id="A0A6A6JAP2"/>
<feature type="compositionally biased region" description="Polar residues" evidence="10">
    <location>
        <begin position="164"/>
        <end position="174"/>
    </location>
</feature>
<dbReference type="GO" id="GO:0000724">
    <property type="term" value="P:double-strand break repair via homologous recombination"/>
    <property type="evidence" value="ECO:0007669"/>
    <property type="project" value="TreeGrafter"/>
</dbReference>
<evidence type="ECO:0000313" key="14">
    <source>
        <dbReference type="EMBL" id="KAF2273385.1"/>
    </source>
</evidence>
<evidence type="ECO:0000259" key="11">
    <source>
        <dbReference type="PROSITE" id="PS50089"/>
    </source>
</evidence>
<reference evidence="14" key="1">
    <citation type="journal article" date="2020" name="Stud. Mycol.">
        <title>101 Dothideomycetes genomes: a test case for predicting lifestyles and emergence of pathogens.</title>
        <authorList>
            <person name="Haridas S."/>
            <person name="Albert R."/>
            <person name="Binder M."/>
            <person name="Bloem J."/>
            <person name="Labutti K."/>
            <person name="Salamov A."/>
            <person name="Andreopoulos B."/>
            <person name="Baker S."/>
            <person name="Barry K."/>
            <person name="Bills G."/>
            <person name="Bluhm B."/>
            <person name="Cannon C."/>
            <person name="Castanera R."/>
            <person name="Culley D."/>
            <person name="Daum C."/>
            <person name="Ezra D."/>
            <person name="Gonzalez J."/>
            <person name="Henrissat B."/>
            <person name="Kuo A."/>
            <person name="Liang C."/>
            <person name="Lipzen A."/>
            <person name="Lutzoni F."/>
            <person name="Magnuson J."/>
            <person name="Mondo S."/>
            <person name="Nolan M."/>
            <person name="Ohm R."/>
            <person name="Pangilinan J."/>
            <person name="Park H.-J."/>
            <person name="Ramirez L."/>
            <person name="Alfaro M."/>
            <person name="Sun H."/>
            <person name="Tritt A."/>
            <person name="Yoshinaga Y."/>
            <person name="Zwiers L.-H."/>
            <person name="Turgeon B."/>
            <person name="Goodwin S."/>
            <person name="Spatafora J."/>
            <person name="Crous P."/>
            <person name="Grigoriev I."/>
        </authorList>
    </citation>
    <scope>NUCLEOTIDE SEQUENCE</scope>
    <source>
        <strain evidence="14">CBS 379.55</strain>
    </source>
</reference>
<dbReference type="CDD" id="cd18008">
    <property type="entry name" value="DEXDc_SHPRH-like"/>
    <property type="match status" value="1"/>
</dbReference>
<comment type="similarity">
    <text evidence="1">Belongs to the SNF2/RAD54 helicase family.</text>
</comment>
<dbReference type="GO" id="GO:0004386">
    <property type="term" value="F:helicase activity"/>
    <property type="evidence" value="ECO:0007669"/>
    <property type="project" value="UniProtKB-KW"/>
</dbReference>
<keyword evidence="8" id="KW-0067">ATP-binding</keyword>
<feature type="region of interest" description="Disordered" evidence="10">
    <location>
        <begin position="725"/>
        <end position="790"/>
    </location>
</feature>
<dbReference type="PANTHER" id="PTHR45626:SF16">
    <property type="entry name" value="ATP-DEPENDENT HELICASE ULS1"/>
    <property type="match status" value="1"/>
</dbReference>
<keyword evidence="5" id="KW-0378">Hydrolase</keyword>
<dbReference type="SUPFAM" id="SSF52540">
    <property type="entry name" value="P-loop containing nucleoside triphosphate hydrolases"/>
    <property type="match status" value="2"/>
</dbReference>
<dbReference type="InterPro" id="IPR050628">
    <property type="entry name" value="SNF2_RAD54_helicase_TF"/>
</dbReference>
<dbReference type="EMBL" id="ML986510">
    <property type="protein sequence ID" value="KAF2273385.1"/>
    <property type="molecule type" value="Genomic_DNA"/>
</dbReference>
<keyword evidence="4 9" id="KW-0863">Zinc-finger</keyword>
<feature type="region of interest" description="Disordered" evidence="10">
    <location>
        <begin position="164"/>
        <end position="196"/>
    </location>
</feature>
<keyword evidence="7" id="KW-0862">Zinc</keyword>
<evidence type="ECO:0000256" key="9">
    <source>
        <dbReference type="PROSITE-ProRule" id="PRU00175"/>
    </source>
</evidence>
<dbReference type="Gene3D" id="3.40.50.10810">
    <property type="entry name" value="Tandem AAA-ATPase domain"/>
    <property type="match status" value="1"/>
</dbReference>
<organism evidence="14 15">
    <name type="scientific">Westerdykella ornata</name>
    <dbReference type="NCBI Taxonomy" id="318751"/>
    <lineage>
        <taxon>Eukaryota</taxon>
        <taxon>Fungi</taxon>
        <taxon>Dikarya</taxon>
        <taxon>Ascomycota</taxon>
        <taxon>Pezizomycotina</taxon>
        <taxon>Dothideomycetes</taxon>
        <taxon>Pleosporomycetidae</taxon>
        <taxon>Pleosporales</taxon>
        <taxon>Sporormiaceae</taxon>
        <taxon>Westerdykella</taxon>
    </lineage>
</organism>
<accession>A0A6A6JAP2</accession>
<dbReference type="InterPro" id="IPR000330">
    <property type="entry name" value="SNF2_N"/>
</dbReference>
<evidence type="ECO:0000256" key="4">
    <source>
        <dbReference type="ARBA" id="ARBA00022771"/>
    </source>
</evidence>
<dbReference type="Gene3D" id="3.40.50.300">
    <property type="entry name" value="P-loop containing nucleotide triphosphate hydrolases"/>
    <property type="match status" value="1"/>
</dbReference>
<dbReference type="GO" id="GO:0005634">
    <property type="term" value="C:nucleus"/>
    <property type="evidence" value="ECO:0007669"/>
    <property type="project" value="TreeGrafter"/>
</dbReference>
<feature type="domain" description="Helicase C-terminal" evidence="13">
    <location>
        <begin position="825"/>
        <end position="986"/>
    </location>
</feature>
<dbReference type="SUPFAM" id="SSF57850">
    <property type="entry name" value="RING/U-box"/>
    <property type="match status" value="1"/>
</dbReference>
<dbReference type="GO" id="GO:0005737">
    <property type="term" value="C:cytoplasm"/>
    <property type="evidence" value="ECO:0007669"/>
    <property type="project" value="TreeGrafter"/>
</dbReference>
<dbReference type="SMART" id="SM00487">
    <property type="entry name" value="DEXDc"/>
    <property type="match status" value="1"/>
</dbReference>
<dbReference type="GO" id="GO:0016787">
    <property type="term" value="F:hydrolase activity"/>
    <property type="evidence" value="ECO:0007669"/>
    <property type="project" value="UniProtKB-KW"/>
</dbReference>
<dbReference type="GeneID" id="54552184"/>
<dbReference type="PROSITE" id="PS50089">
    <property type="entry name" value="ZF_RING_2"/>
    <property type="match status" value="1"/>
</dbReference>
<keyword evidence="15" id="KW-1185">Reference proteome</keyword>
<dbReference type="SMART" id="SM00184">
    <property type="entry name" value="RING"/>
    <property type="match status" value="1"/>
</dbReference>
<keyword evidence="3" id="KW-0547">Nucleotide-binding</keyword>